<dbReference type="Proteomes" id="UP000807850">
    <property type="component" value="Unassembled WGS sequence"/>
</dbReference>
<feature type="transmembrane region" description="Helical" evidence="1">
    <location>
        <begin position="98"/>
        <end position="118"/>
    </location>
</feature>
<feature type="transmembrane region" description="Helical" evidence="1">
    <location>
        <begin position="125"/>
        <end position="145"/>
    </location>
</feature>
<evidence type="ECO:0000313" key="3">
    <source>
        <dbReference type="EMBL" id="MBI3538984.1"/>
    </source>
</evidence>
<dbReference type="AlphaFoldDB" id="A0A9D6L6Z5"/>
<feature type="chain" id="PRO_5038745921" evidence="2">
    <location>
        <begin position="26"/>
        <end position="533"/>
    </location>
</feature>
<reference evidence="3" key="1">
    <citation type="submission" date="2020-07" db="EMBL/GenBank/DDBJ databases">
        <title>Huge and variable diversity of episymbiotic CPR bacteria and DPANN archaea in groundwater ecosystems.</title>
        <authorList>
            <person name="He C.Y."/>
            <person name="Keren R."/>
            <person name="Whittaker M."/>
            <person name="Farag I.F."/>
            <person name="Doudna J."/>
            <person name="Cate J.H.D."/>
            <person name="Banfield J.F."/>
        </authorList>
    </citation>
    <scope>NUCLEOTIDE SEQUENCE</scope>
    <source>
        <strain evidence="3">NC_groundwater_928_Pr1_S-0.2um_72_17</strain>
    </source>
</reference>
<feature type="signal peptide" evidence="2">
    <location>
        <begin position="1"/>
        <end position="25"/>
    </location>
</feature>
<feature type="transmembrane region" description="Helical" evidence="1">
    <location>
        <begin position="276"/>
        <end position="300"/>
    </location>
</feature>
<feature type="transmembrane region" description="Helical" evidence="1">
    <location>
        <begin position="41"/>
        <end position="58"/>
    </location>
</feature>
<dbReference type="InterPro" id="IPR021280">
    <property type="entry name" value="TMEM260-like"/>
</dbReference>
<comment type="caution">
    <text evidence="3">The sequence shown here is derived from an EMBL/GenBank/DDBJ whole genome shotgun (WGS) entry which is preliminary data.</text>
</comment>
<name>A0A9D6L6Z5_UNCEI</name>
<dbReference type="EMBL" id="JACQAY010000052">
    <property type="protein sequence ID" value="MBI3538984.1"/>
    <property type="molecule type" value="Genomic_DNA"/>
</dbReference>
<keyword evidence="1" id="KW-1133">Transmembrane helix</keyword>
<evidence type="ECO:0000256" key="2">
    <source>
        <dbReference type="SAM" id="SignalP"/>
    </source>
</evidence>
<feature type="transmembrane region" description="Helical" evidence="1">
    <location>
        <begin position="365"/>
        <end position="385"/>
    </location>
</feature>
<keyword evidence="2" id="KW-0732">Signal</keyword>
<gene>
    <name evidence="3" type="ORF">HY076_01765</name>
</gene>
<organism evidence="3 4">
    <name type="scientific">Eiseniibacteriota bacterium</name>
    <dbReference type="NCBI Taxonomy" id="2212470"/>
    <lineage>
        <taxon>Bacteria</taxon>
        <taxon>Candidatus Eiseniibacteriota</taxon>
    </lineage>
</organism>
<dbReference type="PANTHER" id="PTHR16214">
    <property type="entry name" value="TRANSMEMBRANE PROTEIN 260"/>
    <property type="match status" value="1"/>
</dbReference>
<feature type="transmembrane region" description="Helical" evidence="1">
    <location>
        <begin position="307"/>
        <end position="327"/>
    </location>
</feature>
<feature type="transmembrane region" description="Helical" evidence="1">
    <location>
        <begin position="70"/>
        <end position="92"/>
    </location>
</feature>
<keyword evidence="1" id="KW-0812">Transmembrane</keyword>
<keyword evidence="1" id="KW-0472">Membrane</keyword>
<evidence type="ECO:0000313" key="4">
    <source>
        <dbReference type="Proteomes" id="UP000807850"/>
    </source>
</evidence>
<proteinExistence type="predicted"/>
<protein>
    <submittedName>
        <fullName evidence="3">DUF2723 domain-containing protein</fullName>
    </submittedName>
</protein>
<sequence>MRGRRVAFAAALLGAITLAVNLATAARDLVDGDGAELQTLAILGGIPHPSGYPIWALLARAFGALWPGPLAFRATALSACCGAAAVAALVVLLGEMGLGLAAALAGAALIGAGFTFRLASIRPEVYTLAGLLLVLAFRTTLLAAHSGRRRDVATAGVLMGLAVTGHFAMAPAVAVLGAWLALRPAREGRPARALFVAAGAAAGLLPYFYLVTQDRPYAPMNYLVTTIELGARQFGLTPATFAHAWQRIPWLVLGHETRPTFFLLHPGQLRFNLELLAAHALFFDPGPLVTPIAIVGLAAAWRRDRTVAALLATLIVVSVLFAAALAYGKLLPVFAQPATLGIGLCAAFGIEAIAARVRATCRSVIAVRAAIVVTLVLGVVLAQALRIHAQSHPIGPLGWHVEEKPPRITTLLPRLDRYDEARRYGAAAMRAIPPGALVVGRWTEIAILRYLREVEGVRRDLTLDSYYPAHRIRLERWQRAHDPRERPLVFLSRWPELGLAIAPTESLEIRPGRWMRVQRTPLAPAAAVRDSGS</sequence>
<dbReference type="PANTHER" id="PTHR16214:SF3">
    <property type="entry name" value="TRANSMEMBRANE PROTEIN 260"/>
    <property type="match status" value="1"/>
</dbReference>
<feature type="transmembrane region" description="Helical" evidence="1">
    <location>
        <begin position="193"/>
        <end position="210"/>
    </location>
</feature>
<dbReference type="Pfam" id="PF11028">
    <property type="entry name" value="TMEM260-like"/>
    <property type="match status" value="1"/>
</dbReference>
<feature type="transmembrane region" description="Helical" evidence="1">
    <location>
        <begin position="333"/>
        <end position="353"/>
    </location>
</feature>
<dbReference type="InterPro" id="IPR052724">
    <property type="entry name" value="GT117_domain-containing"/>
</dbReference>
<evidence type="ECO:0000256" key="1">
    <source>
        <dbReference type="SAM" id="Phobius"/>
    </source>
</evidence>
<feature type="transmembrane region" description="Helical" evidence="1">
    <location>
        <begin position="157"/>
        <end position="181"/>
    </location>
</feature>
<accession>A0A9D6L6Z5</accession>